<organism evidence="1 2">
    <name type="scientific">Rhabditophanes sp. KR3021</name>
    <dbReference type="NCBI Taxonomy" id="114890"/>
    <lineage>
        <taxon>Eukaryota</taxon>
        <taxon>Metazoa</taxon>
        <taxon>Ecdysozoa</taxon>
        <taxon>Nematoda</taxon>
        <taxon>Chromadorea</taxon>
        <taxon>Rhabditida</taxon>
        <taxon>Tylenchina</taxon>
        <taxon>Panagrolaimomorpha</taxon>
        <taxon>Strongyloidoidea</taxon>
        <taxon>Alloionematidae</taxon>
        <taxon>Rhabditophanes</taxon>
    </lineage>
</organism>
<dbReference type="WBParaSite" id="RSKR_0001018700.1">
    <property type="protein sequence ID" value="RSKR_0001018700.1"/>
    <property type="gene ID" value="RSKR_0001018700"/>
</dbReference>
<dbReference type="Proteomes" id="UP000095286">
    <property type="component" value="Unplaced"/>
</dbReference>
<reference evidence="2" key="1">
    <citation type="submission" date="2016-11" db="UniProtKB">
        <authorList>
            <consortium name="WormBaseParasite"/>
        </authorList>
    </citation>
    <scope>IDENTIFICATION</scope>
    <source>
        <strain evidence="2">KR3021</strain>
    </source>
</reference>
<sequence length="422" mass="47931">MAESTAFEDKKNAHRDLKRPHTDKSQLSQPPKICISDNLRKYAQTFNYPTMSNIEAKYEVLEQIGAGTFGIVRKGRCKSTGKIVAMKKILVDSQKDDGFPITALREIKYLSMIKHPNVTELIEVVSERSTKNRNSKDGEGNDCAYFHLILTFCEYDLCALLGNRAVPFQLPEIKRMAYDFFNGLFKIHKSKLLHRDLKVANILISTENNGTLKIADFGLSRMHTKNEHQLAYTNRVVTLWYRAPEILLGERKYNESIDLWSAGCILAEFFIRNALFDGNSESVVLKQIYTKCGSINNDSMPNCESLEYYKNYTLPQNIPRELVRKLEPIVKDQHALGLIDDLLSLNPAKRPNCDEALDHVFFFQLPKKADSLKRIFDKAPKGGSFEFTAGKGAHANRKPVVPVPPPVSMPVKTTYSAMDRVF</sequence>
<accession>A0AC35UCY4</accession>
<evidence type="ECO:0000313" key="2">
    <source>
        <dbReference type="WBParaSite" id="RSKR_0001018700.1"/>
    </source>
</evidence>
<protein>
    <submittedName>
        <fullName evidence="2">Protein kinase domain-containing protein</fullName>
    </submittedName>
</protein>
<name>A0AC35UCY4_9BILA</name>
<proteinExistence type="predicted"/>
<evidence type="ECO:0000313" key="1">
    <source>
        <dbReference type="Proteomes" id="UP000095286"/>
    </source>
</evidence>